<evidence type="ECO:0000259" key="9">
    <source>
        <dbReference type="Pfam" id="PF02397"/>
    </source>
</evidence>
<keyword evidence="11" id="KW-1185">Reference proteome</keyword>
<evidence type="ECO:0000256" key="3">
    <source>
        <dbReference type="ARBA" id="ARBA00022679"/>
    </source>
</evidence>
<feature type="transmembrane region" description="Helical" evidence="8">
    <location>
        <begin position="42"/>
        <end position="62"/>
    </location>
</feature>
<name>A0A109BK38_HYPSL</name>
<dbReference type="RefSeq" id="WP_068461154.1">
    <property type="nucleotide sequence ID" value="NZ_LMTR01000045.1"/>
</dbReference>
<dbReference type="STRING" id="121290.APY04_1520"/>
<comment type="subcellular location">
    <subcellularLocation>
        <location evidence="1">Membrane</location>
        <topology evidence="1">Multi-pass membrane protein</topology>
    </subcellularLocation>
</comment>
<dbReference type="Pfam" id="PF02397">
    <property type="entry name" value="Bac_transf"/>
    <property type="match status" value="1"/>
</dbReference>
<reference evidence="10 11" key="1">
    <citation type="submission" date="2015-10" db="EMBL/GenBank/DDBJ databases">
        <title>Transcriptomic analysis of a linuron degrading triple-species bacterial consortium.</title>
        <authorList>
            <person name="Albers P."/>
        </authorList>
    </citation>
    <scope>NUCLEOTIDE SEQUENCE [LARGE SCALE GENOMIC DNA]</scope>
    <source>
        <strain evidence="10 11">WDL6</strain>
    </source>
</reference>
<dbReference type="AlphaFoldDB" id="A0A109BK38"/>
<sequence length="500" mass="55793">MSQIGNASVPNPLGLPTPEPRLADFRTDDNTSLVSMVVIRGVVRTLDVFIAAMVGLAVALFYVDDPEIFANPYYMAAIPFTAMVVALGFDMLGLYSRISFSSFLRQMPRVILIWTIAFALMLAAAFFLKAGHELSRVWLATWYASGLVLLLAERAAVTACVRHWIREGRLFRRAAIYGGSHISEKLITDLEKDVDSDIRIIGVFDDRGNKRIGSMTSGYPHLGSLKNLVSYARHSRLDMIIVALPITAEKRVLEITHSLAVLPAEVKLPAGSSSLRFTPNTYSHVGNVAMIDLLEKPIADWGAVSKWLFDKIVATLALIVLSPIMLAVAVAIKLDSRGPVLFRQKRYGFNNELIQVFKFRSMYTDRCDANASKLVTKDDPRVTRVGRFIRKTSLDELPQLFNVLIGNLSLVGPRPHALEAKAAGNLYDEVVDGYFARHKVKPGITGWAQINGWRGETDTPEKILKRVECDIYYIEHWSLLLDTYILLKTPFALMKSENAY</sequence>
<keyword evidence="6 8" id="KW-0472">Membrane</keyword>
<evidence type="ECO:0000313" key="11">
    <source>
        <dbReference type="Proteomes" id="UP000059074"/>
    </source>
</evidence>
<organism evidence="10 11">
    <name type="scientific">Hyphomicrobium sulfonivorans</name>
    <dbReference type="NCBI Taxonomy" id="121290"/>
    <lineage>
        <taxon>Bacteria</taxon>
        <taxon>Pseudomonadati</taxon>
        <taxon>Pseudomonadota</taxon>
        <taxon>Alphaproteobacteria</taxon>
        <taxon>Hyphomicrobiales</taxon>
        <taxon>Hyphomicrobiaceae</taxon>
        <taxon>Hyphomicrobium</taxon>
    </lineage>
</organism>
<keyword evidence="3 10" id="KW-0808">Transferase</keyword>
<dbReference type="PANTHER" id="PTHR30576:SF0">
    <property type="entry name" value="UNDECAPRENYL-PHOSPHATE N-ACETYLGALACTOSAMINYL 1-PHOSPHATE TRANSFERASE-RELATED"/>
    <property type="match status" value="1"/>
</dbReference>
<dbReference type="OrthoDB" id="9808602at2"/>
<dbReference type="InterPro" id="IPR017475">
    <property type="entry name" value="EPS_sugar_tfrase"/>
</dbReference>
<dbReference type="EMBL" id="LMTR01000045">
    <property type="protein sequence ID" value="KWT69437.1"/>
    <property type="molecule type" value="Genomic_DNA"/>
</dbReference>
<evidence type="ECO:0000313" key="10">
    <source>
        <dbReference type="EMBL" id="KWT69437.1"/>
    </source>
</evidence>
<dbReference type="Gene3D" id="3.40.50.720">
    <property type="entry name" value="NAD(P)-binding Rossmann-like Domain"/>
    <property type="match status" value="1"/>
</dbReference>
<keyword evidence="5 8" id="KW-1133">Transmembrane helix</keyword>
<dbReference type="PANTHER" id="PTHR30576">
    <property type="entry name" value="COLANIC BIOSYNTHESIS UDP-GLUCOSE LIPID CARRIER TRANSFERASE"/>
    <property type="match status" value="1"/>
</dbReference>
<dbReference type="GO" id="GO:0016020">
    <property type="term" value="C:membrane"/>
    <property type="evidence" value="ECO:0007669"/>
    <property type="project" value="UniProtKB-SubCell"/>
</dbReference>
<feature type="transmembrane region" description="Helical" evidence="8">
    <location>
        <begin position="312"/>
        <end position="332"/>
    </location>
</feature>
<comment type="similarity">
    <text evidence="2">Belongs to the bacterial sugar transferase family.</text>
</comment>
<evidence type="ECO:0000256" key="1">
    <source>
        <dbReference type="ARBA" id="ARBA00004141"/>
    </source>
</evidence>
<evidence type="ECO:0000256" key="7">
    <source>
        <dbReference type="ARBA" id="ARBA00023169"/>
    </source>
</evidence>
<keyword evidence="4 8" id="KW-0812">Transmembrane</keyword>
<keyword evidence="7" id="KW-0270">Exopolysaccharide synthesis</keyword>
<dbReference type="GO" id="GO:0000271">
    <property type="term" value="P:polysaccharide biosynthetic process"/>
    <property type="evidence" value="ECO:0007669"/>
    <property type="project" value="UniProtKB-KW"/>
</dbReference>
<comment type="caution">
    <text evidence="10">The sequence shown here is derived from an EMBL/GenBank/DDBJ whole genome shotgun (WGS) entry which is preliminary data.</text>
</comment>
<dbReference type="InterPro" id="IPR003362">
    <property type="entry name" value="Bact_transf"/>
</dbReference>
<proteinExistence type="inferred from homology"/>
<gene>
    <name evidence="10" type="ORF">APY04_1520</name>
</gene>
<dbReference type="Pfam" id="PF13727">
    <property type="entry name" value="CoA_binding_3"/>
    <property type="match status" value="1"/>
</dbReference>
<feature type="transmembrane region" description="Helical" evidence="8">
    <location>
        <begin position="107"/>
        <end position="128"/>
    </location>
</feature>
<dbReference type="Proteomes" id="UP000059074">
    <property type="component" value="Unassembled WGS sequence"/>
</dbReference>
<evidence type="ECO:0000256" key="6">
    <source>
        <dbReference type="ARBA" id="ARBA00023136"/>
    </source>
</evidence>
<feature type="transmembrane region" description="Helical" evidence="8">
    <location>
        <begin position="74"/>
        <end position="95"/>
    </location>
</feature>
<evidence type="ECO:0000256" key="4">
    <source>
        <dbReference type="ARBA" id="ARBA00022692"/>
    </source>
</evidence>
<dbReference type="GO" id="GO:0016780">
    <property type="term" value="F:phosphotransferase activity, for other substituted phosphate groups"/>
    <property type="evidence" value="ECO:0007669"/>
    <property type="project" value="TreeGrafter"/>
</dbReference>
<protein>
    <submittedName>
        <fullName evidence="10">Putative glycosyl transferase</fullName>
    </submittedName>
</protein>
<dbReference type="NCBIfam" id="TIGR03025">
    <property type="entry name" value="EPS_sugtrans"/>
    <property type="match status" value="1"/>
</dbReference>
<feature type="domain" description="Bacterial sugar transferase" evidence="9">
    <location>
        <begin position="306"/>
        <end position="494"/>
    </location>
</feature>
<evidence type="ECO:0000256" key="2">
    <source>
        <dbReference type="ARBA" id="ARBA00006464"/>
    </source>
</evidence>
<dbReference type="InterPro" id="IPR017473">
    <property type="entry name" value="Undecaprenyl-P_gluc_Ptfrase"/>
</dbReference>
<evidence type="ECO:0000256" key="5">
    <source>
        <dbReference type="ARBA" id="ARBA00022989"/>
    </source>
</evidence>
<evidence type="ECO:0000256" key="8">
    <source>
        <dbReference type="SAM" id="Phobius"/>
    </source>
</evidence>
<dbReference type="NCBIfam" id="TIGR03023">
    <property type="entry name" value="WcaJ_sugtrans"/>
    <property type="match status" value="1"/>
</dbReference>
<dbReference type="PATRIC" id="fig|121290.4.peg.2758"/>
<accession>A0A109BK38</accession>
<feature type="transmembrane region" description="Helical" evidence="8">
    <location>
        <begin position="140"/>
        <end position="165"/>
    </location>
</feature>